<name>A0ABW1X1W5_9ACTN</name>
<dbReference type="GO" id="GO:0008926">
    <property type="term" value="F:mannitol-1-phosphate 5-dehydrogenase activity"/>
    <property type="evidence" value="ECO:0007669"/>
    <property type="project" value="UniProtKB-EC"/>
</dbReference>
<dbReference type="InterPro" id="IPR013118">
    <property type="entry name" value="Mannitol_DH_C"/>
</dbReference>
<evidence type="ECO:0000256" key="6">
    <source>
        <dbReference type="ARBA" id="ARBA00048615"/>
    </source>
</evidence>
<dbReference type="Proteomes" id="UP001596266">
    <property type="component" value="Unassembled WGS sequence"/>
</dbReference>
<evidence type="ECO:0000256" key="7">
    <source>
        <dbReference type="HAMAP-Rule" id="MF_00196"/>
    </source>
</evidence>
<feature type="domain" description="Mannitol dehydrogenase C-terminal" evidence="9">
    <location>
        <begin position="209"/>
        <end position="349"/>
    </location>
</feature>
<comment type="similarity">
    <text evidence="1 7">Belongs to the mannitol dehydrogenase family.</text>
</comment>
<reference evidence="11" key="1">
    <citation type="journal article" date="2019" name="Int. J. Syst. Evol. Microbiol.">
        <title>The Global Catalogue of Microorganisms (GCM) 10K type strain sequencing project: providing services to taxonomists for standard genome sequencing and annotation.</title>
        <authorList>
            <consortium name="The Broad Institute Genomics Platform"/>
            <consortium name="The Broad Institute Genome Sequencing Center for Infectious Disease"/>
            <person name="Wu L."/>
            <person name="Ma J."/>
        </authorList>
    </citation>
    <scope>NUCLEOTIDE SEQUENCE [LARGE SCALE GENOMIC DNA]</scope>
    <source>
        <strain evidence="11">CGMCC 1.15277</strain>
    </source>
</reference>
<evidence type="ECO:0000256" key="4">
    <source>
        <dbReference type="ARBA" id="ARBA00023002"/>
    </source>
</evidence>
<dbReference type="PANTHER" id="PTHR30524:SF0">
    <property type="entry name" value="ALTRONATE OXIDOREDUCTASE-RELATED"/>
    <property type="match status" value="1"/>
</dbReference>
<evidence type="ECO:0000256" key="1">
    <source>
        <dbReference type="ARBA" id="ARBA00006541"/>
    </source>
</evidence>
<dbReference type="Pfam" id="PF01232">
    <property type="entry name" value="Mannitol_dh"/>
    <property type="match status" value="1"/>
</dbReference>
<dbReference type="InterPro" id="IPR013131">
    <property type="entry name" value="Mannitol_DH_N"/>
</dbReference>
<dbReference type="InterPro" id="IPR023028">
    <property type="entry name" value="Mannitol_1_phos_5_DH"/>
</dbReference>
<dbReference type="Pfam" id="PF08125">
    <property type="entry name" value="Mannitol_dh_C"/>
    <property type="match status" value="1"/>
</dbReference>
<dbReference type="InterPro" id="IPR008927">
    <property type="entry name" value="6-PGluconate_DH-like_C_sf"/>
</dbReference>
<dbReference type="Gene3D" id="1.10.1040.10">
    <property type="entry name" value="N-(1-d-carboxylethyl)-l-norvaline Dehydrogenase, domain 2"/>
    <property type="match status" value="1"/>
</dbReference>
<evidence type="ECO:0000259" key="9">
    <source>
        <dbReference type="Pfam" id="PF08125"/>
    </source>
</evidence>
<dbReference type="SUPFAM" id="SSF51735">
    <property type="entry name" value="NAD(P)-binding Rossmann-fold domains"/>
    <property type="match status" value="1"/>
</dbReference>
<feature type="binding site" evidence="7">
    <location>
        <begin position="13"/>
        <end position="24"/>
    </location>
    <ligand>
        <name>NAD(+)</name>
        <dbReference type="ChEBI" id="CHEBI:57540"/>
    </ligand>
</feature>
<dbReference type="EC" id="1.1.1.17" evidence="2 7"/>
<organism evidence="10 11">
    <name type="scientific">Luteococcus sanguinis</name>
    <dbReference type="NCBI Taxonomy" id="174038"/>
    <lineage>
        <taxon>Bacteria</taxon>
        <taxon>Bacillati</taxon>
        <taxon>Actinomycetota</taxon>
        <taxon>Actinomycetes</taxon>
        <taxon>Propionibacteriales</taxon>
        <taxon>Propionibacteriaceae</taxon>
        <taxon>Luteococcus</taxon>
    </lineage>
</organism>
<dbReference type="InterPro" id="IPR036291">
    <property type="entry name" value="NAD(P)-bd_dom_sf"/>
</dbReference>
<dbReference type="PANTHER" id="PTHR30524">
    <property type="entry name" value="MANNITOL-1-PHOSPHATE 5-DEHYDROGENASE"/>
    <property type="match status" value="1"/>
</dbReference>
<evidence type="ECO:0000256" key="3">
    <source>
        <dbReference type="ARBA" id="ARBA00016219"/>
    </source>
</evidence>
<comment type="catalytic activity">
    <reaction evidence="6 7">
        <text>D-mannitol 1-phosphate + NAD(+) = beta-D-fructose 6-phosphate + NADH + H(+)</text>
        <dbReference type="Rhea" id="RHEA:19661"/>
        <dbReference type="ChEBI" id="CHEBI:15378"/>
        <dbReference type="ChEBI" id="CHEBI:57540"/>
        <dbReference type="ChEBI" id="CHEBI:57634"/>
        <dbReference type="ChEBI" id="CHEBI:57945"/>
        <dbReference type="ChEBI" id="CHEBI:61381"/>
        <dbReference type="EC" id="1.1.1.17"/>
    </reaction>
</comment>
<feature type="domain" description="Mannitol dehydrogenase N-terminal" evidence="8">
    <location>
        <begin position="12"/>
        <end position="200"/>
    </location>
</feature>
<dbReference type="NCBIfam" id="NF002652">
    <property type="entry name" value="PRK02318.2-5"/>
    <property type="match status" value="1"/>
</dbReference>
<gene>
    <name evidence="7" type="primary">mtlD</name>
    <name evidence="10" type="ORF">ACFP57_04070</name>
</gene>
<accession>A0ABW1X1W5</accession>
<dbReference type="Gene3D" id="3.40.50.720">
    <property type="entry name" value="NAD(P)-binding Rossmann-like Domain"/>
    <property type="match status" value="1"/>
</dbReference>
<comment type="caution">
    <text evidence="10">The sequence shown here is derived from an EMBL/GenBank/DDBJ whole genome shotgun (WGS) entry which is preliminary data.</text>
</comment>
<keyword evidence="11" id="KW-1185">Reference proteome</keyword>
<keyword evidence="4 7" id="KW-0560">Oxidoreductase</keyword>
<evidence type="ECO:0000259" key="8">
    <source>
        <dbReference type="Pfam" id="PF01232"/>
    </source>
</evidence>
<evidence type="ECO:0000313" key="10">
    <source>
        <dbReference type="EMBL" id="MFC6396167.1"/>
    </source>
</evidence>
<dbReference type="EMBL" id="JBHSUA010000009">
    <property type="protein sequence ID" value="MFC6396167.1"/>
    <property type="molecule type" value="Genomic_DNA"/>
</dbReference>
<dbReference type="InterPro" id="IPR000669">
    <property type="entry name" value="Mannitol_DH"/>
</dbReference>
<dbReference type="PRINTS" id="PR00084">
    <property type="entry name" value="MTLDHDRGNASE"/>
</dbReference>
<dbReference type="SUPFAM" id="SSF48179">
    <property type="entry name" value="6-phosphogluconate dehydrogenase C-terminal domain-like"/>
    <property type="match status" value="1"/>
</dbReference>
<proteinExistence type="inferred from homology"/>
<dbReference type="HAMAP" id="MF_00196">
    <property type="entry name" value="Mannitol_dehydrog"/>
    <property type="match status" value="1"/>
</dbReference>
<protein>
    <recommendedName>
        <fullName evidence="3 7">Mannitol-1-phosphate 5-dehydrogenase</fullName>
        <ecNumber evidence="2 7">1.1.1.17</ecNumber>
    </recommendedName>
</protein>
<sequence length="399" mass="42276">MTNETAPQSRLKAVHFGAGNIGRGFVGLLLHQAGYEIVFADVSDALIDLLKAADSYVVHEVGEGGQAHTVDNFRALNSSSELDAVVAEIATADVVTCAVGPNILKFIAPAIRQGIDARPADAPKLVVMACENAINATDNLAVFVRGDSPGDVDAKAMFANTAVDRIVPNQPAGMGLDVNVEPYFEWAVETPAFEGNPPVIPGASFVDSLAPYIERKLFTVNTGHAATAYFGYQAGIDKISDVLADAALKAKIYAVLTETKKLLVAKYGFADEVQEAYIQKILKRFANPELPDTVTRVGRSPMRKLSRHERFVGPAAELAEKGESSDALQSAMLGAMLFDVADDAEAVQVGKVLATQDAEQAATTFTGLDAGHPLFAGVVEQVKQAQATRSFDPAVTDAE</sequence>
<keyword evidence="5 7" id="KW-0520">NAD</keyword>
<dbReference type="RefSeq" id="WP_343885212.1">
    <property type="nucleotide sequence ID" value="NZ_BAAAKI010000004.1"/>
</dbReference>
<dbReference type="InterPro" id="IPR013328">
    <property type="entry name" value="6PGD_dom2"/>
</dbReference>
<evidence type="ECO:0000256" key="5">
    <source>
        <dbReference type="ARBA" id="ARBA00023027"/>
    </source>
</evidence>
<evidence type="ECO:0000256" key="2">
    <source>
        <dbReference type="ARBA" id="ARBA00012939"/>
    </source>
</evidence>
<evidence type="ECO:0000313" key="11">
    <source>
        <dbReference type="Proteomes" id="UP001596266"/>
    </source>
</evidence>